<sequence>MVKASALFLLLPSLLLAAVPPTIERPVTDTQRLLSPAQTETVASELVRLREETGVQMAVLIVGTTEGEPIEDYAMQVFREWKGGQQGVDNGLLYVLAVKDRRMRLEVGYGLEEHLPDGAVRLLLDAQGPLMREQNYTGALVNIIHGVRERLPASAATKPQAPAAASSVSSSEPRDQREFLSVAVGGMAAYGLCLLLFIVLRPGLSAWMGNRVTFGLSGISIVLALLFINFCIERGNERVGGLNIWSLVWSFCVYCALMFVGRFLVLSDGWERWGICLIVGLLLGSPFTWVLVDEARWVLFFDILIPTFFATLFVAFFSIFPLFGHLLRAFVYVCGGASTFSSFSKEESTTYSSEPPPTERPKPSSSYLTPGRSSRTSSRSSSSSRRPSRPSRSVSASRSSSSDEDSSSSRSSSSDSPSVFASLWSSSSSSSSDSSSSSSSWSSSSSDSSSSSLSSDSSSSSSSSDWSGGGGDSGGGGASSSW</sequence>
<feature type="transmembrane region" description="Helical" evidence="2">
    <location>
        <begin position="298"/>
        <end position="323"/>
    </location>
</feature>
<keyword evidence="2" id="KW-0472">Membrane</keyword>
<dbReference type="EMBL" id="JAPNKA010000001">
    <property type="protein sequence ID" value="MCY1078564.1"/>
    <property type="molecule type" value="Genomic_DNA"/>
</dbReference>
<keyword evidence="6" id="KW-1185">Reference proteome</keyword>
<gene>
    <name evidence="5" type="ORF">OV287_29240</name>
</gene>
<feature type="transmembrane region" description="Helical" evidence="2">
    <location>
        <begin position="244"/>
        <end position="266"/>
    </location>
</feature>
<feature type="compositionally biased region" description="Gly residues" evidence="1">
    <location>
        <begin position="467"/>
        <end position="482"/>
    </location>
</feature>
<dbReference type="PANTHER" id="PTHR30373:SF2">
    <property type="entry name" value="UPF0603 PROTEIN YGCG"/>
    <property type="match status" value="1"/>
</dbReference>
<evidence type="ECO:0000256" key="3">
    <source>
        <dbReference type="SAM" id="SignalP"/>
    </source>
</evidence>
<dbReference type="RefSeq" id="WP_267537336.1">
    <property type="nucleotide sequence ID" value="NZ_JAPNKA010000001.1"/>
</dbReference>
<feature type="transmembrane region" description="Helical" evidence="2">
    <location>
        <begin position="212"/>
        <end position="232"/>
    </location>
</feature>
<feature type="compositionally biased region" description="Low complexity" evidence="1">
    <location>
        <begin position="372"/>
        <end position="400"/>
    </location>
</feature>
<keyword evidence="2" id="KW-1133">Transmembrane helix</keyword>
<organism evidence="5 6">
    <name type="scientific">Archangium lansingense</name>
    <dbReference type="NCBI Taxonomy" id="2995310"/>
    <lineage>
        <taxon>Bacteria</taxon>
        <taxon>Pseudomonadati</taxon>
        <taxon>Myxococcota</taxon>
        <taxon>Myxococcia</taxon>
        <taxon>Myxococcales</taxon>
        <taxon>Cystobacterineae</taxon>
        <taxon>Archangiaceae</taxon>
        <taxon>Archangium</taxon>
    </lineage>
</organism>
<evidence type="ECO:0000256" key="1">
    <source>
        <dbReference type="SAM" id="MobiDB-lite"/>
    </source>
</evidence>
<feature type="domain" description="TPM" evidence="4">
    <location>
        <begin position="27"/>
        <end position="148"/>
    </location>
</feature>
<reference evidence="5 6" key="1">
    <citation type="submission" date="2022-11" db="EMBL/GenBank/DDBJ databases">
        <title>Minimal conservation of predation-associated metabolite biosynthetic gene clusters underscores biosynthetic potential of Myxococcota including descriptions for ten novel species: Archangium lansinium sp. nov., Myxococcus landrumus sp. nov., Nannocystis bai.</title>
        <authorList>
            <person name="Ahearne A."/>
            <person name="Stevens C."/>
            <person name="Phillips K."/>
        </authorList>
    </citation>
    <scope>NUCLEOTIDE SEQUENCE [LARGE SCALE GENOMIC DNA]</scope>
    <source>
        <strain evidence="5 6">MIWBW</strain>
    </source>
</reference>
<feature type="transmembrane region" description="Helical" evidence="2">
    <location>
        <begin position="179"/>
        <end position="200"/>
    </location>
</feature>
<feature type="transmembrane region" description="Helical" evidence="2">
    <location>
        <begin position="273"/>
        <end position="292"/>
    </location>
</feature>
<feature type="region of interest" description="Disordered" evidence="1">
    <location>
        <begin position="348"/>
        <end position="482"/>
    </location>
</feature>
<name>A0ABT4ACD1_9BACT</name>
<dbReference type="Proteomes" id="UP001207654">
    <property type="component" value="Unassembled WGS sequence"/>
</dbReference>
<dbReference type="Gene3D" id="3.10.310.50">
    <property type="match status" value="1"/>
</dbReference>
<accession>A0ABT4ACD1</accession>
<protein>
    <submittedName>
        <fullName evidence="5">TPM domain-containing protein</fullName>
    </submittedName>
</protein>
<dbReference type="InterPro" id="IPR007621">
    <property type="entry name" value="TPM_dom"/>
</dbReference>
<evidence type="ECO:0000259" key="4">
    <source>
        <dbReference type="Pfam" id="PF04536"/>
    </source>
</evidence>
<dbReference type="Pfam" id="PF04536">
    <property type="entry name" value="TPM_phosphatase"/>
    <property type="match status" value="1"/>
</dbReference>
<keyword evidence="2" id="KW-0812">Transmembrane</keyword>
<evidence type="ECO:0000313" key="6">
    <source>
        <dbReference type="Proteomes" id="UP001207654"/>
    </source>
</evidence>
<evidence type="ECO:0000256" key="2">
    <source>
        <dbReference type="SAM" id="Phobius"/>
    </source>
</evidence>
<keyword evidence="3" id="KW-0732">Signal</keyword>
<proteinExistence type="predicted"/>
<feature type="chain" id="PRO_5046507416" evidence="3">
    <location>
        <begin position="18"/>
        <end position="482"/>
    </location>
</feature>
<evidence type="ECO:0000313" key="5">
    <source>
        <dbReference type="EMBL" id="MCY1078564.1"/>
    </source>
</evidence>
<feature type="signal peptide" evidence="3">
    <location>
        <begin position="1"/>
        <end position="17"/>
    </location>
</feature>
<comment type="caution">
    <text evidence="5">The sequence shown here is derived from an EMBL/GenBank/DDBJ whole genome shotgun (WGS) entry which is preliminary data.</text>
</comment>
<feature type="compositionally biased region" description="Low complexity" evidence="1">
    <location>
        <begin position="408"/>
        <end position="466"/>
    </location>
</feature>
<dbReference type="PANTHER" id="PTHR30373">
    <property type="entry name" value="UPF0603 PROTEIN YGCG"/>
    <property type="match status" value="1"/>
</dbReference>